<dbReference type="Proteomes" id="UP000008177">
    <property type="component" value="Unplaced contigs"/>
</dbReference>
<dbReference type="AlphaFoldDB" id="G2YUP0"/>
<reference evidence="2" key="1">
    <citation type="journal article" date="2011" name="PLoS Genet.">
        <title>Genomic analysis of the necrotrophic fungal pathogens Sclerotinia sclerotiorum and Botrytis cinerea.</title>
        <authorList>
            <person name="Amselem J."/>
            <person name="Cuomo C.A."/>
            <person name="van Kan J.A."/>
            <person name="Viaud M."/>
            <person name="Benito E.P."/>
            <person name="Couloux A."/>
            <person name="Coutinho P.M."/>
            <person name="de Vries R.P."/>
            <person name="Dyer P.S."/>
            <person name="Fillinger S."/>
            <person name="Fournier E."/>
            <person name="Gout L."/>
            <person name="Hahn M."/>
            <person name="Kohn L."/>
            <person name="Lapalu N."/>
            <person name="Plummer K.M."/>
            <person name="Pradier J.M."/>
            <person name="Quevillon E."/>
            <person name="Sharon A."/>
            <person name="Simon A."/>
            <person name="ten Have A."/>
            <person name="Tudzynski B."/>
            <person name="Tudzynski P."/>
            <person name="Wincker P."/>
            <person name="Andrew M."/>
            <person name="Anthouard V."/>
            <person name="Beever R.E."/>
            <person name="Beffa R."/>
            <person name="Benoit I."/>
            <person name="Bouzid O."/>
            <person name="Brault B."/>
            <person name="Chen Z."/>
            <person name="Choquer M."/>
            <person name="Collemare J."/>
            <person name="Cotton P."/>
            <person name="Danchin E.G."/>
            <person name="Da Silva C."/>
            <person name="Gautier A."/>
            <person name="Giraud C."/>
            <person name="Giraud T."/>
            <person name="Gonzalez C."/>
            <person name="Grossetete S."/>
            <person name="Guldener U."/>
            <person name="Henrissat B."/>
            <person name="Howlett B.J."/>
            <person name="Kodira C."/>
            <person name="Kretschmer M."/>
            <person name="Lappartient A."/>
            <person name="Leroch M."/>
            <person name="Levis C."/>
            <person name="Mauceli E."/>
            <person name="Neuveglise C."/>
            <person name="Oeser B."/>
            <person name="Pearson M."/>
            <person name="Poulain J."/>
            <person name="Poussereau N."/>
            <person name="Quesneville H."/>
            <person name="Rascle C."/>
            <person name="Schumacher J."/>
            <person name="Segurens B."/>
            <person name="Sexton A."/>
            <person name="Silva E."/>
            <person name="Sirven C."/>
            <person name="Soanes D.M."/>
            <person name="Talbot N.J."/>
            <person name="Templeton M."/>
            <person name="Yandava C."/>
            <person name="Yarden O."/>
            <person name="Zeng Q."/>
            <person name="Rollins J.A."/>
            <person name="Lebrun M.H."/>
            <person name="Dickman M."/>
        </authorList>
    </citation>
    <scope>NUCLEOTIDE SEQUENCE [LARGE SCALE GENOMIC DNA]</scope>
    <source>
        <strain evidence="2">T4</strain>
    </source>
</reference>
<accession>G2YUP0</accession>
<evidence type="ECO:0000313" key="1">
    <source>
        <dbReference type="EMBL" id="CCD55338.1"/>
    </source>
</evidence>
<gene>
    <name evidence="1" type="ORF">BofuT4_P157340.1</name>
</gene>
<dbReference type="InParanoid" id="G2YUP0"/>
<sequence>MCFWIDVIGLRPRGYYPGGRFLHIPSGLCDFRQRWKGSKEKGPTAIKTERYAVKHSRCDQPQIHEKRIPSFSLGPVLQFLFFTKVPHLRSTLAAPLIWSFHWPLGGHEEEHAENPHNLIFYPIQIQIGNSQTMDHGSRYLGHLRWMG</sequence>
<evidence type="ECO:0000313" key="2">
    <source>
        <dbReference type="Proteomes" id="UP000008177"/>
    </source>
</evidence>
<protein>
    <submittedName>
        <fullName evidence="1">Uncharacterized protein</fullName>
    </submittedName>
</protein>
<dbReference type="HOGENOM" id="CLU_1767780_0_0_1"/>
<organism evidence="1 2">
    <name type="scientific">Botryotinia fuckeliana (strain T4)</name>
    <name type="common">Noble rot fungus</name>
    <name type="synonym">Botrytis cinerea</name>
    <dbReference type="NCBI Taxonomy" id="999810"/>
    <lineage>
        <taxon>Eukaryota</taxon>
        <taxon>Fungi</taxon>
        <taxon>Dikarya</taxon>
        <taxon>Ascomycota</taxon>
        <taxon>Pezizomycotina</taxon>
        <taxon>Leotiomycetes</taxon>
        <taxon>Helotiales</taxon>
        <taxon>Sclerotiniaceae</taxon>
        <taxon>Botrytis</taxon>
    </lineage>
</organism>
<dbReference type="EMBL" id="FQ790354">
    <property type="protein sequence ID" value="CCD55338.1"/>
    <property type="molecule type" value="Genomic_DNA"/>
</dbReference>
<name>G2YUP0_BOTF4</name>
<proteinExistence type="predicted"/>